<feature type="transmembrane region" description="Helical" evidence="1">
    <location>
        <begin position="31"/>
        <end position="51"/>
    </location>
</feature>
<proteinExistence type="predicted"/>
<keyword evidence="1" id="KW-1133">Transmembrane helix</keyword>
<dbReference type="RefSeq" id="WP_184919373.1">
    <property type="nucleotide sequence ID" value="NZ_JACHJR010000001.1"/>
</dbReference>
<protein>
    <submittedName>
        <fullName evidence="2">Uncharacterized protein</fullName>
    </submittedName>
</protein>
<feature type="transmembrane region" description="Helical" evidence="1">
    <location>
        <begin position="57"/>
        <end position="75"/>
    </location>
</feature>
<feature type="transmembrane region" description="Helical" evidence="1">
    <location>
        <begin position="106"/>
        <end position="124"/>
    </location>
</feature>
<keyword evidence="1" id="KW-0472">Membrane</keyword>
<comment type="caution">
    <text evidence="2">The sequence shown here is derived from an EMBL/GenBank/DDBJ whole genome shotgun (WGS) entry which is preliminary data.</text>
</comment>
<dbReference type="Proteomes" id="UP000573327">
    <property type="component" value="Unassembled WGS sequence"/>
</dbReference>
<name>A0A7W7WIV7_9ACTN</name>
<evidence type="ECO:0000313" key="3">
    <source>
        <dbReference type="Proteomes" id="UP000573327"/>
    </source>
</evidence>
<keyword evidence="3" id="KW-1185">Reference proteome</keyword>
<organism evidence="2 3">
    <name type="scientific">Kitasatospora gansuensis</name>
    <dbReference type="NCBI Taxonomy" id="258050"/>
    <lineage>
        <taxon>Bacteria</taxon>
        <taxon>Bacillati</taxon>
        <taxon>Actinomycetota</taxon>
        <taxon>Actinomycetes</taxon>
        <taxon>Kitasatosporales</taxon>
        <taxon>Streptomycetaceae</taxon>
        <taxon>Kitasatospora</taxon>
    </lineage>
</organism>
<dbReference type="AlphaFoldDB" id="A0A7W7WIV7"/>
<keyword evidence="1" id="KW-0812">Transmembrane</keyword>
<sequence length="324" mass="34701">MTEGQNDGDNQDIPVYGEPERKAQHSARRRLAVVLAALFLAMLGYKVLHAGGLEQTALFYVGLPAVIAITVALSARPKSATGTAMASVTIGLALAGPLLNEGIICLLIAAPLFYLVAACIGWAVDYSRRPAKEPGGRQRLNAFALAPLLGLVALQGADGTVERDSTVTVTRTLSVTPDQFAAALAAPPVFGTPRPVFLKVPFPRPQQVTGSGLAVGDGRLITFNPRKSLGIGATPTPRSMTLRIAESDQGRVLFRIEQDSTTARWLNFQTSEVRWQPTADGGTQVSWKLGYQRTFDPGWYFDPIQNYGMEQAANYLADTFAPGS</sequence>
<gene>
    <name evidence="2" type="ORF">F4556_004747</name>
</gene>
<evidence type="ECO:0000313" key="2">
    <source>
        <dbReference type="EMBL" id="MBB4949212.1"/>
    </source>
</evidence>
<evidence type="ECO:0000256" key="1">
    <source>
        <dbReference type="SAM" id="Phobius"/>
    </source>
</evidence>
<dbReference type="EMBL" id="JACHJR010000001">
    <property type="protein sequence ID" value="MBB4949212.1"/>
    <property type="molecule type" value="Genomic_DNA"/>
</dbReference>
<accession>A0A7W7WIV7</accession>
<dbReference type="SUPFAM" id="SSF55961">
    <property type="entry name" value="Bet v1-like"/>
    <property type="match status" value="1"/>
</dbReference>
<reference evidence="2 3" key="1">
    <citation type="submission" date="2020-08" db="EMBL/GenBank/DDBJ databases">
        <title>Sequencing the genomes of 1000 actinobacteria strains.</title>
        <authorList>
            <person name="Klenk H.-P."/>
        </authorList>
    </citation>
    <scope>NUCLEOTIDE SEQUENCE [LARGE SCALE GENOMIC DNA]</scope>
    <source>
        <strain evidence="2 3">DSM 44786</strain>
    </source>
</reference>